<proteinExistence type="predicted"/>
<keyword evidence="1" id="KW-1133">Transmembrane helix</keyword>
<accession>A0A561R966</accession>
<protein>
    <submittedName>
        <fullName evidence="3">Transporter family-2 protein</fullName>
    </submittedName>
</protein>
<evidence type="ECO:0000313" key="4">
    <source>
        <dbReference type="Proteomes" id="UP000320653"/>
    </source>
</evidence>
<keyword evidence="1" id="KW-0472">Membrane</keyword>
<feature type="signal peptide" evidence="2">
    <location>
        <begin position="1"/>
        <end position="17"/>
    </location>
</feature>
<evidence type="ECO:0000256" key="1">
    <source>
        <dbReference type="SAM" id="Phobius"/>
    </source>
</evidence>
<feature type="chain" id="PRO_5022167961" evidence="2">
    <location>
        <begin position="18"/>
        <end position="151"/>
    </location>
</feature>
<comment type="caution">
    <text evidence="3">The sequence shown here is derived from an EMBL/GenBank/DDBJ whole genome shotgun (WGS) entry which is preliminary data.</text>
</comment>
<dbReference type="Pfam" id="PF04657">
    <property type="entry name" value="DMT_YdcZ"/>
    <property type="match status" value="1"/>
</dbReference>
<dbReference type="GO" id="GO:0005886">
    <property type="term" value="C:plasma membrane"/>
    <property type="evidence" value="ECO:0007669"/>
    <property type="project" value="TreeGrafter"/>
</dbReference>
<dbReference type="Proteomes" id="UP000320653">
    <property type="component" value="Unassembled WGS sequence"/>
</dbReference>
<feature type="transmembrane region" description="Helical" evidence="1">
    <location>
        <begin position="100"/>
        <end position="120"/>
    </location>
</feature>
<dbReference type="InterPro" id="IPR006750">
    <property type="entry name" value="YdcZ"/>
</dbReference>
<dbReference type="RefSeq" id="WP_186458140.1">
    <property type="nucleotide sequence ID" value="NZ_VIWP01000001.1"/>
</dbReference>
<gene>
    <name evidence="3" type="ORF">FHW37_101954</name>
</gene>
<dbReference type="PANTHER" id="PTHR34821:SF2">
    <property type="entry name" value="INNER MEMBRANE PROTEIN YDCZ"/>
    <property type="match status" value="1"/>
</dbReference>
<dbReference type="PANTHER" id="PTHR34821">
    <property type="entry name" value="INNER MEMBRANE PROTEIN YDCZ"/>
    <property type="match status" value="1"/>
</dbReference>
<feature type="transmembrane region" description="Helical" evidence="1">
    <location>
        <begin position="132"/>
        <end position="149"/>
    </location>
</feature>
<name>A0A561R966_9HYPH</name>
<evidence type="ECO:0000256" key="2">
    <source>
        <dbReference type="SAM" id="SignalP"/>
    </source>
</evidence>
<feature type="transmembrane region" description="Helical" evidence="1">
    <location>
        <begin position="74"/>
        <end position="94"/>
    </location>
</feature>
<sequence>MNLQFLLVVLAAIAAGAAQGTQAVYNAAIAKAIGGVLPAALISMLVAAAILFTIMLVRQTAFPSFAVLQANAPYPLFIGGACGAIILMGVLTSVPVLGSAAVIVLFIFGQLAASITLDHFGAIGLVQHPVSVLRLVGLACVLAGAVLVIKG</sequence>
<keyword evidence="2" id="KW-0732">Signal</keyword>
<reference evidence="3 4" key="1">
    <citation type="submission" date="2019-06" db="EMBL/GenBank/DDBJ databases">
        <title>Sorghum-associated microbial communities from plants grown in Nebraska, USA.</title>
        <authorList>
            <person name="Schachtman D."/>
        </authorList>
    </citation>
    <scope>NUCLEOTIDE SEQUENCE [LARGE SCALE GENOMIC DNA]</scope>
    <source>
        <strain evidence="3 4">1225</strain>
    </source>
</reference>
<feature type="transmembrane region" description="Helical" evidence="1">
    <location>
        <begin position="33"/>
        <end position="54"/>
    </location>
</feature>
<organism evidence="3 4">
    <name type="scientific">Neorhizobium alkalisoli</name>
    <dbReference type="NCBI Taxonomy" id="528178"/>
    <lineage>
        <taxon>Bacteria</taxon>
        <taxon>Pseudomonadati</taxon>
        <taxon>Pseudomonadota</taxon>
        <taxon>Alphaproteobacteria</taxon>
        <taxon>Hyphomicrobiales</taxon>
        <taxon>Rhizobiaceae</taxon>
        <taxon>Rhizobium/Agrobacterium group</taxon>
        <taxon>Neorhizobium</taxon>
    </lineage>
</organism>
<dbReference type="EMBL" id="VIWP01000001">
    <property type="protein sequence ID" value="TWF59148.1"/>
    <property type="molecule type" value="Genomic_DNA"/>
</dbReference>
<evidence type="ECO:0000313" key="3">
    <source>
        <dbReference type="EMBL" id="TWF59148.1"/>
    </source>
</evidence>
<dbReference type="AlphaFoldDB" id="A0A561R966"/>
<keyword evidence="1" id="KW-0812">Transmembrane</keyword>
<keyword evidence="4" id="KW-1185">Reference proteome</keyword>